<evidence type="ECO:0008006" key="3">
    <source>
        <dbReference type="Google" id="ProtNLM"/>
    </source>
</evidence>
<protein>
    <recommendedName>
        <fullName evidence="3">Leucine-rich repeat-containing protein (Substrate of the Dot/Icm secretion system)</fullName>
    </recommendedName>
</protein>
<dbReference type="Proteomes" id="UP001057474">
    <property type="component" value="Chromosome"/>
</dbReference>
<reference evidence="1" key="1">
    <citation type="submission" date="2021-03" db="EMBL/GenBank/DDBJ databases">
        <title>Legionella lytica PCM 2298.</title>
        <authorList>
            <person name="Koper P."/>
        </authorList>
    </citation>
    <scope>NUCLEOTIDE SEQUENCE</scope>
    <source>
        <strain evidence="1">PCM 2298</strain>
    </source>
</reference>
<proteinExistence type="predicted"/>
<accession>A0ABY4Y9Y6</accession>
<dbReference type="SUPFAM" id="SSF52047">
    <property type="entry name" value="RNI-like"/>
    <property type="match status" value="1"/>
</dbReference>
<dbReference type="RefSeq" id="WP_252581064.1">
    <property type="nucleotide sequence ID" value="NZ_CP071527.1"/>
</dbReference>
<evidence type="ECO:0000313" key="2">
    <source>
        <dbReference type="Proteomes" id="UP001057474"/>
    </source>
</evidence>
<organism evidence="1 2">
    <name type="scientific">Legionella lytica</name>
    <dbReference type="NCBI Taxonomy" id="96232"/>
    <lineage>
        <taxon>Bacteria</taxon>
        <taxon>Pseudomonadati</taxon>
        <taxon>Pseudomonadota</taxon>
        <taxon>Gammaproteobacteria</taxon>
        <taxon>Legionellales</taxon>
        <taxon>Legionellaceae</taxon>
        <taxon>Legionella</taxon>
    </lineage>
</organism>
<gene>
    <name evidence="1" type="ORF">J2N86_03740</name>
</gene>
<name>A0ABY4Y9Y6_9GAMM</name>
<evidence type="ECO:0000313" key="1">
    <source>
        <dbReference type="EMBL" id="USQ14445.1"/>
    </source>
</evidence>
<sequence length="109" mass="12450">MSIPDAIKVQIPQLNLSFNQFSEIGFQQLLDFFSKIQLPISHLDFSNNRLYDYSLEQNFELLTALPKSLQAINMTNSIKEAPSMLGALQEKLRLAGSKLNIHFHSRVNE</sequence>
<dbReference type="EMBL" id="CP071527">
    <property type="protein sequence ID" value="USQ14445.1"/>
    <property type="molecule type" value="Genomic_DNA"/>
</dbReference>
<keyword evidence="2" id="KW-1185">Reference proteome</keyword>
<dbReference type="InterPro" id="IPR032675">
    <property type="entry name" value="LRR_dom_sf"/>
</dbReference>
<dbReference type="Gene3D" id="3.80.10.10">
    <property type="entry name" value="Ribonuclease Inhibitor"/>
    <property type="match status" value="1"/>
</dbReference>